<dbReference type="EMBL" id="FOUF01000001">
    <property type="protein sequence ID" value="SFL81316.1"/>
    <property type="molecule type" value="Genomic_DNA"/>
</dbReference>
<name>A0A1I4KRT7_9PROT</name>
<dbReference type="RefSeq" id="WP_177182244.1">
    <property type="nucleotide sequence ID" value="NZ_FOUF01000001.1"/>
</dbReference>
<proteinExistence type="predicted"/>
<gene>
    <name evidence="1" type="ORF">SAMN05421880_1015</name>
</gene>
<keyword evidence="2" id="KW-1185">Reference proteome</keyword>
<dbReference type="STRING" id="52442.SAMN05421880_1015"/>
<evidence type="ECO:0000313" key="2">
    <source>
        <dbReference type="Proteomes" id="UP000199561"/>
    </source>
</evidence>
<dbReference type="AlphaFoldDB" id="A0A1I4KRT7"/>
<dbReference type="Proteomes" id="UP000199561">
    <property type="component" value="Unassembled WGS sequence"/>
</dbReference>
<sequence length="184" mass="21404">MPLPNKQESTGWNRLNTPDYGGEKKLLTKRRQWQMVNDFEALVWADYKYAEEIEQGRLPKDLKRMLDINLKVRTSRKRNRYPIIPFQHNTPGANATGQAMPEDIYYLAKVLSPSFVTGQTQRISGTGAYDIKPRKRLTVNQKILYSVPDPYLPRRCAPVHVWLQIHGRLAARLESARWPRFALV</sequence>
<accession>A0A1I4KRT7</accession>
<organism evidence="1 2">
    <name type="scientific">Nitrosomonas nitrosa</name>
    <dbReference type="NCBI Taxonomy" id="52442"/>
    <lineage>
        <taxon>Bacteria</taxon>
        <taxon>Pseudomonadati</taxon>
        <taxon>Pseudomonadota</taxon>
        <taxon>Betaproteobacteria</taxon>
        <taxon>Nitrosomonadales</taxon>
        <taxon>Nitrosomonadaceae</taxon>
        <taxon>Nitrosomonas</taxon>
    </lineage>
</organism>
<evidence type="ECO:0000313" key="1">
    <source>
        <dbReference type="EMBL" id="SFL81316.1"/>
    </source>
</evidence>
<protein>
    <submittedName>
        <fullName evidence="1">Uncharacterized protein</fullName>
    </submittedName>
</protein>
<reference evidence="1 2" key="1">
    <citation type="submission" date="2016-10" db="EMBL/GenBank/DDBJ databases">
        <authorList>
            <person name="de Groot N.N."/>
        </authorList>
    </citation>
    <scope>NUCLEOTIDE SEQUENCE [LARGE SCALE GENOMIC DNA]</scope>
    <source>
        <strain evidence="1 2">Nm146</strain>
    </source>
</reference>